<feature type="binding site" evidence="6">
    <location>
        <position position="91"/>
    </location>
    <ligand>
        <name>substrate</name>
    </ligand>
</feature>
<dbReference type="NCBIfam" id="NF006841">
    <property type="entry name" value="PRK09357.2-2"/>
    <property type="match status" value="1"/>
</dbReference>
<dbReference type="GO" id="GO:0004151">
    <property type="term" value="F:dihydroorotase activity"/>
    <property type="evidence" value="ECO:0007669"/>
    <property type="project" value="UniProtKB-UniRule"/>
</dbReference>
<feature type="binding site" evidence="6">
    <location>
        <position position="149"/>
    </location>
    <ligand>
        <name>Zn(2+)</name>
        <dbReference type="ChEBI" id="CHEBI:29105"/>
        <label>2</label>
    </ligand>
</feature>
<dbReference type="HAMAP" id="MF_00220_B">
    <property type="entry name" value="PyrC_classI_B"/>
    <property type="match status" value="1"/>
</dbReference>
<evidence type="ECO:0000256" key="3">
    <source>
        <dbReference type="ARBA" id="ARBA00022723"/>
    </source>
</evidence>
<comment type="caution">
    <text evidence="6">Lacks conserved residue(s) required for the propagation of feature annotation.</text>
</comment>
<dbReference type="Gene3D" id="2.30.40.10">
    <property type="entry name" value="Urease, subunit C, domain 1"/>
    <property type="match status" value="1"/>
</dbReference>
<evidence type="ECO:0000256" key="4">
    <source>
        <dbReference type="ARBA" id="ARBA00022801"/>
    </source>
</evidence>
<dbReference type="InterPro" id="IPR002195">
    <property type="entry name" value="Dihydroorotase_CS"/>
</dbReference>
<feature type="active site" evidence="6">
    <location>
        <position position="302"/>
    </location>
</feature>
<dbReference type="CDD" id="cd01317">
    <property type="entry name" value="DHOase_IIa"/>
    <property type="match status" value="1"/>
</dbReference>
<dbReference type="InterPro" id="IPR050138">
    <property type="entry name" value="DHOase/Allantoinase_Hydrolase"/>
</dbReference>
<proteinExistence type="inferred from homology"/>
<dbReference type="PROSITE" id="PS00482">
    <property type="entry name" value="DIHYDROOROTASE_1"/>
    <property type="match status" value="1"/>
</dbReference>
<dbReference type="SUPFAM" id="SSF51338">
    <property type="entry name" value="Composite domain of metallo-dependent hydrolases"/>
    <property type="match status" value="1"/>
</dbReference>
<evidence type="ECO:0000313" key="8">
    <source>
        <dbReference type="EMBL" id="CAA9587908.1"/>
    </source>
</evidence>
<feature type="binding site" evidence="6">
    <location>
        <position position="176"/>
    </location>
    <ligand>
        <name>Zn(2+)</name>
        <dbReference type="ChEBI" id="CHEBI:29105"/>
        <label>2</label>
    </ligand>
</feature>
<evidence type="ECO:0000256" key="5">
    <source>
        <dbReference type="ARBA" id="ARBA00022975"/>
    </source>
</evidence>
<organism evidence="8">
    <name type="scientific">uncultured Truepera sp</name>
    <dbReference type="NCBI Taxonomy" id="543023"/>
    <lineage>
        <taxon>Bacteria</taxon>
        <taxon>Thermotogati</taxon>
        <taxon>Deinococcota</taxon>
        <taxon>Deinococci</taxon>
        <taxon>Trueperales</taxon>
        <taxon>Trueperaceae</taxon>
        <taxon>Truepera</taxon>
        <taxon>environmental samples</taxon>
    </lineage>
</organism>
<dbReference type="Pfam" id="PF12890">
    <property type="entry name" value="DHOase"/>
    <property type="match status" value="1"/>
</dbReference>
<dbReference type="Gene3D" id="3.20.20.140">
    <property type="entry name" value="Metal-dependent hydrolases"/>
    <property type="match status" value="1"/>
</dbReference>
<dbReference type="PANTHER" id="PTHR43668">
    <property type="entry name" value="ALLANTOINASE"/>
    <property type="match status" value="1"/>
</dbReference>
<feature type="binding site" evidence="6">
    <location>
        <begin position="320"/>
        <end position="321"/>
    </location>
    <ligand>
        <name>substrate</name>
    </ligand>
</feature>
<comment type="pathway">
    <text evidence="6">Pyrimidine metabolism; UMP biosynthesis via de novo pathway; (S)-dihydroorotate from bicarbonate: step 3/3.</text>
</comment>
<keyword evidence="5 6" id="KW-0665">Pyrimidine biosynthesis</keyword>
<dbReference type="GO" id="GO:0004038">
    <property type="term" value="F:allantoinase activity"/>
    <property type="evidence" value="ECO:0007669"/>
    <property type="project" value="TreeGrafter"/>
</dbReference>
<feature type="domain" description="Dihydroorotase catalytic" evidence="7">
    <location>
        <begin position="46"/>
        <end position="233"/>
    </location>
</feature>
<protein>
    <recommendedName>
        <fullName evidence="6">Dihydroorotase</fullName>
        <shortName evidence="6">DHOase</shortName>
        <ecNumber evidence="6">3.5.2.3</ecNumber>
    </recommendedName>
</protein>
<dbReference type="GO" id="GO:0005737">
    <property type="term" value="C:cytoplasm"/>
    <property type="evidence" value="ECO:0007669"/>
    <property type="project" value="TreeGrafter"/>
</dbReference>
<dbReference type="AlphaFoldDB" id="A0A6J4VWM3"/>
<comment type="similarity">
    <text evidence="2 6">Belongs to the metallo-dependent hydrolases superfamily. DHOase family. Class I DHOase subfamily.</text>
</comment>
<feature type="binding site" evidence="6">
    <location>
        <position position="302"/>
    </location>
    <ligand>
        <name>Zn(2+)</name>
        <dbReference type="ChEBI" id="CHEBI:29105"/>
        <label>1</label>
    </ligand>
</feature>
<keyword evidence="4 6" id="KW-0378">Hydrolase</keyword>
<dbReference type="EMBL" id="CADCWP010000353">
    <property type="protein sequence ID" value="CAA9587908.1"/>
    <property type="molecule type" value="Genomic_DNA"/>
</dbReference>
<keyword evidence="6" id="KW-0862">Zinc</keyword>
<dbReference type="EC" id="3.5.2.3" evidence="6"/>
<dbReference type="InterPro" id="IPR024403">
    <property type="entry name" value="DHOase_cat"/>
</dbReference>
<dbReference type="SUPFAM" id="SSF51556">
    <property type="entry name" value="Metallo-dependent hydrolases"/>
    <property type="match status" value="1"/>
</dbReference>
<comment type="function">
    <text evidence="1 6">Catalyzes the reversible cyclization of carbamoyl aspartate to dihydroorotate.</text>
</comment>
<comment type="cofactor">
    <cofactor evidence="6">
        <name>Zn(2+)</name>
        <dbReference type="ChEBI" id="CHEBI:29105"/>
    </cofactor>
    <text evidence="6">Binds 2 Zn(2+) ions per subunit.</text>
</comment>
<evidence type="ECO:0000256" key="6">
    <source>
        <dbReference type="HAMAP-Rule" id="MF_00220"/>
    </source>
</evidence>
<accession>A0A6J4VWM3</accession>
<sequence>MRVIIQNAHLRDGRGDHGAHDLYLQDGVIEGVNLGGKVDETFDAAGRLVTPAFIDLHAHLREPGQEQKEDLASGLAAAAAGGFGTVVSMANTTPPVDDPGVVASLIHKAERLGFARLRPAATLSRGLKGQELTDFAALKDAGAVMITDDGVPVADGHLMRRACEYALDHGLVIQTHSEDPGLRQNGVINEGVVSQRLGLPGNPVAAEAAMIYRDCEIAAMTGARVHIAHVSSKRGMQVVEFFRAQGAPITCEVTPHHLTLTDAVLETFDPIHKVAPPLRTAEDIAFLRDAVRRGVVDSIGTDHAPHTRAEKDRDMVAAPFGIGNIEVTFPLLYTELVEGDGLPLETLLHLLQAGPARVMSWSVPTFEPGQPADLVVLDLEAERAVQPETFKSKAKFSPWEGLSLKGWPMLTFVRGCVAYMSG</sequence>
<dbReference type="GO" id="GO:0006145">
    <property type="term" value="P:purine nucleobase catabolic process"/>
    <property type="evidence" value="ECO:0007669"/>
    <property type="project" value="TreeGrafter"/>
</dbReference>
<dbReference type="PROSITE" id="PS00483">
    <property type="entry name" value="DIHYDROOROTASE_2"/>
    <property type="match status" value="1"/>
</dbReference>
<evidence type="ECO:0000256" key="2">
    <source>
        <dbReference type="ARBA" id="ARBA00010286"/>
    </source>
</evidence>
<dbReference type="PANTHER" id="PTHR43668:SF2">
    <property type="entry name" value="ALLANTOINASE"/>
    <property type="match status" value="1"/>
</dbReference>
<feature type="binding site" evidence="6">
    <location>
        <position position="306"/>
    </location>
    <ligand>
        <name>substrate</name>
    </ligand>
</feature>
<evidence type="ECO:0000259" key="7">
    <source>
        <dbReference type="Pfam" id="PF12890"/>
    </source>
</evidence>
<feature type="binding site" evidence="6">
    <location>
        <position position="229"/>
    </location>
    <ligand>
        <name>Zn(2+)</name>
        <dbReference type="ChEBI" id="CHEBI:29105"/>
        <label>2</label>
    </ligand>
</feature>
<dbReference type="GO" id="GO:0008270">
    <property type="term" value="F:zinc ion binding"/>
    <property type="evidence" value="ECO:0007669"/>
    <property type="project" value="UniProtKB-UniRule"/>
</dbReference>
<dbReference type="NCBIfam" id="TIGR00857">
    <property type="entry name" value="pyrC_multi"/>
    <property type="match status" value="1"/>
</dbReference>
<gene>
    <name evidence="6" type="primary">pyrC</name>
    <name evidence="8" type="ORF">AVDCRST_MAG86-3947</name>
</gene>
<dbReference type="GO" id="GO:0044205">
    <property type="term" value="P:'de novo' UMP biosynthetic process"/>
    <property type="evidence" value="ECO:0007669"/>
    <property type="project" value="UniProtKB-UniRule"/>
</dbReference>
<feature type="binding site" evidence="6">
    <location>
        <begin position="59"/>
        <end position="61"/>
    </location>
    <ligand>
        <name>substrate</name>
    </ligand>
</feature>
<name>A0A6J4VWM3_9DEIN</name>
<dbReference type="InterPro" id="IPR004722">
    <property type="entry name" value="DHOase"/>
</dbReference>
<feature type="binding site" evidence="6">
    <location>
        <position position="59"/>
    </location>
    <ligand>
        <name>Zn(2+)</name>
        <dbReference type="ChEBI" id="CHEBI:29105"/>
        <label>1</label>
    </ligand>
</feature>
<dbReference type="UniPathway" id="UPA00070">
    <property type="reaction ID" value="UER00117"/>
</dbReference>
<feature type="binding site" evidence="6">
    <location>
        <position position="149"/>
    </location>
    <ligand>
        <name>Zn(2+)</name>
        <dbReference type="ChEBI" id="CHEBI:29105"/>
        <label>1</label>
    </ligand>
</feature>
<dbReference type="InterPro" id="IPR011059">
    <property type="entry name" value="Metal-dep_hydrolase_composite"/>
</dbReference>
<comment type="catalytic activity">
    <reaction evidence="6">
        <text>(S)-dihydroorotate + H2O = N-carbamoyl-L-aspartate + H(+)</text>
        <dbReference type="Rhea" id="RHEA:24296"/>
        <dbReference type="ChEBI" id="CHEBI:15377"/>
        <dbReference type="ChEBI" id="CHEBI:15378"/>
        <dbReference type="ChEBI" id="CHEBI:30864"/>
        <dbReference type="ChEBI" id="CHEBI:32814"/>
        <dbReference type="EC" id="3.5.2.3"/>
    </reaction>
</comment>
<dbReference type="InterPro" id="IPR032466">
    <property type="entry name" value="Metal_Hydrolase"/>
</dbReference>
<feature type="binding site" evidence="6">
    <location>
        <position position="57"/>
    </location>
    <ligand>
        <name>Zn(2+)</name>
        <dbReference type="ChEBI" id="CHEBI:29105"/>
        <label>1</label>
    </ligand>
</feature>
<reference evidence="8" key="1">
    <citation type="submission" date="2020-02" db="EMBL/GenBank/DDBJ databases">
        <authorList>
            <person name="Meier V. D."/>
        </authorList>
    </citation>
    <scope>NUCLEOTIDE SEQUENCE</scope>
    <source>
        <strain evidence="8">AVDCRST_MAG86</strain>
    </source>
</reference>
<keyword evidence="3 6" id="KW-0479">Metal-binding</keyword>
<evidence type="ECO:0000256" key="1">
    <source>
        <dbReference type="ARBA" id="ARBA00002368"/>
    </source>
</evidence>